<name>A0A6L3T2S7_9HYPH</name>
<dbReference type="RefSeq" id="WP_150997486.1">
    <property type="nucleotide sequence ID" value="NZ_BPQY01000756.1"/>
</dbReference>
<accession>A0A6L3T2S7</accession>
<evidence type="ECO:0000313" key="3">
    <source>
        <dbReference type="Proteomes" id="UP000474159"/>
    </source>
</evidence>
<feature type="compositionally biased region" description="Basic and acidic residues" evidence="1">
    <location>
        <begin position="183"/>
        <end position="192"/>
    </location>
</feature>
<gene>
    <name evidence="2" type="ORF">F6X53_04060</name>
</gene>
<dbReference type="Gene3D" id="3.40.50.300">
    <property type="entry name" value="P-loop containing nucleotide triphosphate hydrolases"/>
    <property type="match status" value="1"/>
</dbReference>
<dbReference type="EMBL" id="VZZK01000003">
    <property type="protein sequence ID" value="KAB1080873.1"/>
    <property type="molecule type" value="Genomic_DNA"/>
</dbReference>
<dbReference type="InterPro" id="IPR027417">
    <property type="entry name" value="P-loop_NTPase"/>
</dbReference>
<proteinExistence type="predicted"/>
<reference evidence="2 3" key="1">
    <citation type="submission" date="2019-09" db="EMBL/GenBank/DDBJ databases">
        <title>YIM 48816 draft genome.</title>
        <authorList>
            <person name="Jiang L."/>
        </authorList>
    </citation>
    <scope>NUCLEOTIDE SEQUENCE [LARGE SCALE GENOMIC DNA]</scope>
    <source>
        <strain evidence="2 3">YIM 48816</strain>
    </source>
</reference>
<protein>
    <recommendedName>
        <fullName evidence="4">Deoxynucleotide monophosphate kinase</fullName>
    </recommendedName>
</protein>
<evidence type="ECO:0000256" key="1">
    <source>
        <dbReference type="SAM" id="MobiDB-lite"/>
    </source>
</evidence>
<comment type="caution">
    <text evidence="2">The sequence shown here is derived from an EMBL/GenBank/DDBJ whole genome shotgun (WGS) entry which is preliminary data.</text>
</comment>
<feature type="region of interest" description="Disordered" evidence="1">
    <location>
        <begin position="183"/>
        <end position="204"/>
    </location>
</feature>
<evidence type="ECO:0000313" key="2">
    <source>
        <dbReference type="EMBL" id="KAB1080873.1"/>
    </source>
</evidence>
<dbReference type="AlphaFoldDB" id="A0A6L3T2S7"/>
<evidence type="ECO:0008006" key="4">
    <source>
        <dbReference type="Google" id="ProtNLM"/>
    </source>
</evidence>
<sequence length="242" mass="26092">MIIGLAGAAGAGTSTAAYLVERLGYARCRFSTPLKDMLRAFYRACGLPETEIERRIEGDLKGVPDPLLGGHTPREGMIGLGYDWGRERMHPLIWTSAWRGSAQAALASGAPGVLAEDVRNPEEVTEIHALGGVVVRIRRPDLVVGSHALEAQDFRVDATIWNDGPVALLGARLEGMLGRYERRSGAARDTHQRPTAPTRLAPPPWRGPFFVSATALPCQIFQADEITAPNHVPGITPTAENS</sequence>
<keyword evidence="3" id="KW-1185">Reference proteome</keyword>
<dbReference type="OrthoDB" id="5401711at2"/>
<organism evidence="2 3">
    <name type="scientific">Methylobacterium soli</name>
    <dbReference type="NCBI Taxonomy" id="553447"/>
    <lineage>
        <taxon>Bacteria</taxon>
        <taxon>Pseudomonadati</taxon>
        <taxon>Pseudomonadota</taxon>
        <taxon>Alphaproteobacteria</taxon>
        <taxon>Hyphomicrobiales</taxon>
        <taxon>Methylobacteriaceae</taxon>
        <taxon>Methylobacterium</taxon>
    </lineage>
</organism>
<dbReference type="Proteomes" id="UP000474159">
    <property type="component" value="Unassembled WGS sequence"/>
</dbReference>